<dbReference type="PANTHER" id="PTHR47505">
    <property type="entry name" value="DNA UTILIZATION PROTEIN YHGH"/>
    <property type="match status" value="1"/>
</dbReference>
<dbReference type="AlphaFoldDB" id="A0A2P1NIY5"/>
<dbReference type="OrthoDB" id="9793412at2"/>
<gene>
    <name evidence="3" type="ORF">C7H73_04725</name>
</gene>
<dbReference type="InterPro" id="IPR000836">
    <property type="entry name" value="PRTase_dom"/>
</dbReference>
<dbReference type="InterPro" id="IPR051910">
    <property type="entry name" value="ComF/GntX_DNA_util-trans"/>
</dbReference>
<organism evidence="3 4">
    <name type="scientific">Pulveribacter suum</name>
    <dbReference type="NCBI Taxonomy" id="2116657"/>
    <lineage>
        <taxon>Bacteria</taxon>
        <taxon>Pseudomonadati</taxon>
        <taxon>Pseudomonadota</taxon>
        <taxon>Betaproteobacteria</taxon>
        <taxon>Burkholderiales</taxon>
        <taxon>Comamonadaceae</taxon>
        <taxon>Pulveribacter</taxon>
    </lineage>
</organism>
<dbReference type="KEGG" id="melm:C7H73_04725"/>
<dbReference type="CDD" id="cd06223">
    <property type="entry name" value="PRTases_typeI"/>
    <property type="match status" value="1"/>
</dbReference>
<evidence type="ECO:0000313" key="4">
    <source>
        <dbReference type="Proteomes" id="UP000241829"/>
    </source>
</evidence>
<evidence type="ECO:0000313" key="3">
    <source>
        <dbReference type="EMBL" id="AVP57029.1"/>
    </source>
</evidence>
<dbReference type="SUPFAM" id="SSF53271">
    <property type="entry name" value="PRTase-like"/>
    <property type="match status" value="1"/>
</dbReference>
<keyword evidence="4" id="KW-1185">Reference proteome</keyword>
<dbReference type="RefSeq" id="WP_106845586.1">
    <property type="nucleotide sequence ID" value="NZ_CP027792.1"/>
</dbReference>
<dbReference type="Proteomes" id="UP000241829">
    <property type="component" value="Chromosome"/>
</dbReference>
<dbReference type="InterPro" id="IPR029057">
    <property type="entry name" value="PRTase-like"/>
</dbReference>
<reference evidence="4" key="1">
    <citation type="submission" date="2018-03" db="EMBL/GenBank/DDBJ databases">
        <title>Genome sequencing of Melaminivora sp. strain SC2-7.</title>
        <authorList>
            <person name="Kim S.-J."/>
            <person name="Heo J."/>
            <person name="Ahn J.-H."/>
            <person name="Kwon S.-W."/>
        </authorList>
    </citation>
    <scope>NUCLEOTIDE SEQUENCE [LARGE SCALE GENOMIC DNA]</scope>
    <source>
        <strain evidence="4">SC2-7</strain>
    </source>
</reference>
<dbReference type="Pfam" id="PF00156">
    <property type="entry name" value="Pribosyltran"/>
    <property type="match status" value="1"/>
</dbReference>
<evidence type="ECO:0000259" key="2">
    <source>
        <dbReference type="Pfam" id="PF00156"/>
    </source>
</evidence>
<evidence type="ECO:0000256" key="1">
    <source>
        <dbReference type="ARBA" id="ARBA00008007"/>
    </source>
</evidence>
<dbReference type="PANTHER" id="PTHR47505:SF1">
    <property type="entry name" value="DNA UTILIZATION PROTEIN YHGH"/>
    <property type="match status" value="1"/>
</dbReference>
<dbReference type="EMBL" id="CP027792">
    <property type="protein sequence ID" value="AVP57029.1"/>
    <property type="molecule type" value="Genomic_DNA"/>
</dbReference>
<feature type="domain" description="Phosphoribosyltransferase" evidence="2">
    <location>
        <begin position="190"/>
        <end position="237"/>
    </location>
</feature>
<accession>A0A2P1NIY5</accession>
<comment type="similarity">
    <text evidence="1">Belongs to the ComF/GntX family.</text>
</comment>
<dbReference type="Gene3D" id="3.40.50.2020">
    <property type="match status" value="1"/>
</dbReference>
<protein>
    <submittedName>
        <fullName evidence="3">ComF family protein</fullName>
    </submittedName>
</protein>
<sequence length="241" mass="25194">MPLAPALTALLRRAAALVPSQCALCHAWPAQRLCAACQSQFTPPVARCGSCASPVAPGIARCGACLREPPPLDGCVAAVEYGYPWAGVVAQFKFQADPGWAAALAPVMQAASGASALLQHAELVLPVPLSPARLRERGYNQALLLARALGAGVRLRHDLLLRLHDTPAQSGLARPARLRNLRGTFALQPLAAGAVQGRRVLLVDDVMTTGATLHTAALALRAAGAVQVDALVLARTPFRYD</sequence>
<name>A0A2P1NIY5_9BURK</name>
<proteinExistence type="inferred from homology"/>